<feature type="domain" description="Nudix hydrolase" evidence="7">
    <location>
        <begin position="63"/>
        <end position="201"/>
    </location>
</feature>
<sequence length="253" mass="29399">MIYNQQHFLLQFSRTCSSLITKSRKDEFIKQFTSISQILKQEEEDTSNPTTLRRFPDGDIRRKSGDCSVLVPLVDIGNKTHLIYTQRSMSMRTHKGQICFPGGRLDSNETWEMAALREAEEEINLKSHDIDVWTPMKPIADRSMRDTITPIVGQVINPDAIKNFHSVTEEVDVVIAVPIVELVTNHDYTFLNFKVALKIPYYESEFFKVLYSKQDNYTRPDSYRIWGITGVITHQFLLYFAPEMYKSKVDLPF</sequence>
<dbReference type="WBParaSite" id="SSTP_0000944700.1">
    <property type="protein sequence ID" value="SSTP_0000944700.1"/>
    <property type="gene ID" value="SSTP_0000944700"/>
</dbReference>
<evidence type="ECO:0000256" key="3">
    <source>
        <dbReference type="ARBA" id="ARBA00022723"/>
    </source>
</evidence>
<protein>
    <submittedName>
        <fullName evidence="8">Nudix hydrolase domain-containing protein</fullName>
    </submittedName>
</protein>
<evidence type="ECO:0000256" key="5">
    <source>
        <dbReference type="ARBA" id="ARBA00022842"/>
    </source>
</evidence>
<keyword evidence="4" id="KW-0378">Hydrolase</keyword>
<comment type="cofactor">
    <cofactor evidence="1">
        <name>Mn(2+)</name>
        <dbReference type="ChEBI" id="CHEBI:29035"/>
    </cofactor>
</comment>
<dbReference type="PROSITE" id="PS00893">
    <property type="entry name" value="NUDIX_BOX"/>
    <property type="match status" value="1"/>
</dbReference>
<dbReference type="GO" id="GO:0046872">
    <property type="term" value="F:metal ion binding"/>
    <property type="evidence" value="ECO:0007669"/>
    <property type="project" value="UniProtKB-KW"/>
</dbReference>
<evidence type="ECO:0000313" key="8">
    <source>
        <dbReference type="WBParaSite" id="SSTP_0000944700.1"/>
    </source>
</evidence>
<dbReference type="CDD" id="cd03426">
    <property type="entry name" value="NUDIX_CoAse_Nudt7"/>
    <property type="match status" value="1"/>
</dbReference>
<comment type="cofactor">
    <cofactor evidence="2">
        <name>Mg(2+)</name>
        <dbReference type="ChEBI" id="CHEBI:18420"/>
    </cofactor>
</comment>
<dbReference type="Gene3D" id="3.90.79.10">
    <property type="entry name" value="Nucleoside Triphosphate Pyrophosphohydrolase"/>
    <property type="match status" value="1"/>
</dbReference>
<dbReference type="PANTHER" id="PTHR12992:SF11">
    <property type="entry name" value="MITOCHONDRIAL COENZYME A DIPHOSPHATASE NUDT8"/>
    <property type="match status" value="1"/>
</dbReference>
<keyword evidence="6" id="KW-0464">Manganese</keyword>
<keyword evidence="3" id="KW-0479">Metal-binding</keyword>
<dbReference type="Pfam" id="PF00293">
    <property type="entry name" value="NUDIX"/>
    <property type="match status" value="1"/>
</dbReference>
<dbReference type="InterPro" id="IPR045121">
    <property type="entry name" value="CoAse"/>
</dbReference>
<dbReference type="STRING" id="6248.A0A0K0EIZ4"/>
<dbReference type="InterPro" id="IPR000086">
    <property type="entry name" value="NUDIX_hydrolase_dom"/>
</dbReference>
<proteinExistence type="predicted"/>
<evidence type="ECO:0000256" key="4">
    <source>
        <dbReference type="ARBA" id="ARBA00022801"/>
    </source>
</evidence>
<accession>A0A0K0EIZ4</accession>
<dbReference type="InterPro" id="IPR015797">
    <property type="entry name" value="NUDIX_hydrolase-like_dom_sf"/>
</dbReference>
<dbReference type="PANTHER" id="PTHR12992">
    <property type="entry name" value="NUDIX HYDROLASE"/>
    <property type="match status" value="1"/>
</dbReference>
<organism evidence="8">
    <name type="scientific">Strongyloides stercoralis</name>
    <name type="common">Threadworm</name>
    <dbReference type="NCBI Taxonomy" id="6248"/>
    <lineage>
        <taxon>Eukaryota</taxon>
        <taxon>Metazoa</taxon>
        <taxon>Ecdysozoa</taxon>
        <taxon>Nematoda</taxon>
        <taxon>Chromadorea</taxon>
        <taxon>Rhabditida</taxon>
        <taxon>Tylenchina</taxon>
        <taxon>Panagrolaimomorpha</taxon>
        <taxon>Strongyloidoidea</taxon>
        <taxon>Strongyloididae</taxon>
        <taxon>Strongyloides</taxon>
    </lineage>
</organism>
<evidence type="ECO:0000256" key="2">
    <source>
        <dbReference type="ARBA" id="ARBA00001946"/>
    </source>
</evidence>
<evidence type="ECO:0000256" key="1">
    <source>
        <dbReference type="ARBA" id="ARBA00001936"/>
    </source>
</evidence>
<dbReference type="AlphaFoldDB" id="A0A0K0EIZ4"/>
<dbReference type="PROSITE" id="PS51462">
    <property type="entry name" value="NUDIX"/>
    <property type="match status" value="1"/>
</dbReference>
<dbReference type="SUPFAM" id="SSF55811">
    <property type="entry name" value="Nudix"/>
    <property type="match status" value="1"/>
</dbReference>
<evidence type="ECO:0000259" key="7">
    <source>
        <dbReference type="PROSITE" id="PS51462"/>
    </source>
</evidence>
<dbReference type="GO" id="GO:0010945">
    <property type="term" value="F:coenzyme A diphosphatase activity"/>
    <property type="evidence" value="ECO:0007669"/>
    <property type="project" value="InterPro"/>
</dbReference>
<evidence type="ECO:0000256" key="6">
    <source>
        <dbReference type="ARBA" id="ARBA00023211"/>
    </source>
</evidence>
<reference evidence="8" key="1">
    <citation type="submission" date="2015-08" db="UniProtKB">
        <authorList>
            <consortium name="WormBaseParasite"/>
        </authorList>
    </citation>
    <scope>IDENTIFICATION</scope>
</reference>
<keyword evidence="5" id="KW-0460">Magnesium</keyword>
<dbReference type="InterPro" id="IPR020084">
    <property type="entry name" value="NUDIX_hydrolase_CS"/>
</dbReference>
<name>A0A0K0EIZ4_STRER</name>